<evidence type="ECO:0000256" key="1">
    <source>
        <dbReference type="SAM" id="MobiDB-lite"/>
    </source>
</evidence>
<feature type="region of interest" description="Disordered" evidence="1">
    <location>
        <begin position="173"/>
        <end position="208"/>
    </location>
</feature>
<dbReference type="PANTHER" id="PTHR34567">
    <property type="entry name" value="FK506-BINDING-LIKE PROTEIN"/>
    <property type="match status" value="1"/>
</dbReference>
<evidence type="ECO:0000313" key="2">
    <source>
        <dbReference type="Proteomes" id="UP000189703"/>
    </source>
</evidence>
<gene>
    <name evidence="3" type="primary">LOC104589879</name>
</gene>
<dbReference type="GeneID" id="104589879"/>
<reference evidence="3" key="1">
    <citation type="submission" date="2025-08" db="UniProtKB">
        <authorList>
            <consortium name="RefSeq"/>
        </authorList>
    </citation>
    <scope>IDENTIFICATION</scope>
</reference>
<feature type="compositionally biased region" description="Basic and acidic residues" evidence="1">
    <location>
        <begin position="1"/>
        <end position="19"/>
    </location>
</feature>
<proteinExistence type="predicted"/>
<dbReference type="RefSeq" id="XP_010246629.1">
    <property type="nucleotide sequence ID" value="XM_010248327.2"/>
</dbReference>
<feature type="region of interest" description="Disordered" evidence="1">
    <location>
        <begin position="1"/>
        <end position="35"/>
    </location>
</feature>
<dbReference type="OMA" id="WESANIQ"/>
<keyword evidence="2" id="KW-1185">Reference proteome</keyword>
<dbReference type="InParanoid" id="A0A1U7ZGF2"/>
<feature type="region of interest" description="Disordered" evidence="1">
    <location>
        <begin position="239"/>
        <end position="269"/>
    </location>
</feature>
<dbReference type="eggNOG" id="ENOG502R3CW">
    <property type="taxonomic scope" value="Eukaryota"/>
</dbReference>
<protein>
    <submittedName>
        <fullName evidence="3">Uncharacterized protein LOC104589879</fullName>
    </submittedName>
</protein>
<dbReference type="KEGG" id="nnu:104589879"/>
<dbReference type="OrthoDB" id="1899291at2759"/>
<sequence length="269" mass="30854">MDDRRRHQVDNNHHQEVLRTPKKSQNRKPPSGFWQPTVPSWEKKFCASVGTIPWRRLLEAKKVTSFYENVVQWNDSAGEEAFNNAKSRFWAKINGLPSDISLPDPDIYIDKIDWNSDVDPELILDLDRDPAVPDEGDKDGKVLGLTDSLLWLNRPVPCTGWDDAEEDPVRTAKNLSSDPVFGDRRQNADIDNNNPWESANIQGNESENRTWGQDKTWGNHYHGGNSWGLNQWKNNVNENLESSKTNGGWGTWNRNSRKRENAQSVHVKV</sequence>
<dbReference type="AlphaFoldDB" id="A0A1U7ZGF2"/>
<dbReference type="STRING" id="4432.A0A1U7ZGF2"/>
<evidence type="ECO:0000313" key="3">
    <source>
        <dbReference type="RefSeq" id="XP_010246629.1"/>
    </source>
</evidence>
<accession>A0A1U7ZGF2</accession>
<dbReference type="FunCoup" id="A0A1U7ZGF2">
    <property type="interactions" value="150"/>
</dbReference>
<dbReference type="PANTHER" id="PTHR34567:SF3">
    <property type="entry name" value="FK506-BINDING-LIKE PROTEIN"/>
    <property type="match status" value="1"/>
</dbReference>
<organism evidence="2 3">
    <name type="scientific">Nelumbo nucifera</name>
    <name type="common">Sacred lotus</name>
    <dbReference type="NCBI Taxonomy" id="4432"/>
    <lineage>
        <taxon>Eukaryota</taxon>
        <taxon>Viridiplantae</taxon>
        <taxon>Streptophyta</taxon>
        <taxon>Embryophyta</taxon>
        <taxon>Tracheophyta</taxon>
        <taxon>Spermatophyta</taxon>
        <taxon>Magnoliopsida</taxon>
        <taxon>Proteales</taxon>
        <taxon>Nelumbonaceae</taxon>
        <taxon>Nelumbo</taxon>
    </lineage>
</organism>
<dbReference type="Proteomes" id="UP000189703">
    <property type="component" value="Unplaced"/>
</dbReference>
<name>A0A1U7ZGF2_NELNU</name>
<feature type="compositionally biased region" description="Polar residues" evidence="1">
    <location>
        <begin position="189"/>
        <end position="208"/>
    </location>
</feature>